<keyword evidence="2" id="KW-0472">Membrane</keyword>
<evidence type="ECO:0000313" key="3">
    <source>
        <dbReference type="EMBL" id="SZX70667.1"/>
    </source>
</evidence>
<dbReference type="STRING" id="3088.A0A383VYZ0"/>
<feature type="transmembrane region" description="Helical" evidence="2">
    <location>
        <begin position="1017"/>
        <end position="1050"/>
    </location>
</feature>
<protein>
    <submittedName>
        <fullName evidence="3">Uncharacterized protein</fullName>
    </submittedName>
</protein>
<evidence type="ECO:0000256" key="1">
    <source>
        <dbReference type="SAM" id="MobiDB-lite"/>
    </source>
</evidence>
<feature type="transmembrane region" description="Helical" evidence="2">
    <location>
        <begin position="976"/>
        <end position="997"/>
    </location>
</feature>
<feature type="transmembrane region" description="Helical" evidence="2">
    <location>
        <begin position="467"/>
        <end position="489"/>
    </location>
</feature>
<sequence>MSVVVQLASPAPGELQDFANQTACGANYACFITAEAPAAVIPGSMEVSGEGLARLFVQLPTQAEAAAAGMTKVVLTVVADPCNRAAVNTTLEVAIETAAPTVQLQLLQPPTLADNTFKIAAAFSSPIASFNTSAMDLVHAAVAAIVRGDNDSSFMLAFSGTPGNMASIQLKPKSYTSAGYLAGRASETLAVLVPTLGDVMPAYTVAAHVLLPMLTAAAGLVCLLSVLVAPGSTLPGCLPAILRSFGHMQLLAASASMAHTGLSGSYAEAAQQLNWALLQNSAWLPGTAATQAADVYTHGMAARLAVAPASETVSWEPAAAAEGSIEDAWLSEMQRSSSAIIASFDVSTLSTASQLEQLPLAARAVQPQLPEIVTLARDVKGPAIQAWDGLFWSLGVSVGMLVLAMLLHLLAWVLRGSCQQQQRQPRQGLLQPTPVQVPQLLLVAVLIGLPAVVHWSGCLAGTGQTMWMVLAAMLSSCCAAIAVYAWAAVHILATAEDAMLGPDEPETPVTSLAGSAQGAVHHQTMGGLLAAAFSGAGTVQLDPIQRMRRAGQPVAEAVVEQAAASSSDASCEDAHGPWTPCATPFQAAGPAAAAAAAADASSCEQEAADTLLQHQVRLQQHMRQGAFLSMSWKSLDACELHQQLQQLQQLQQQQQREVAVLVASPAAAVLGSTTQQQQQQHGRPVGEADEAEAASSSSGIGRQYAYSSAGAGQHLGSSSVASVNGFLADVNDGEVEELQRQQILQEIRGAQRRAQLRRRLRKQRLKPDAVLPPRPLPPEPAQPLPPQLLAAAVNAGVLPSGLGRPVAGPLLLRGTRTTLDSLVLGYQGGPEDADGAVAVRGGFMRATRLAGGGSCAAWAQAVGLLQGCGSCELNELVVGRLQYMARYGPLLWDVVGGVGQQSVQQEQTLLQASRPSLLVANVGFAALAGVCCALLGTVGPGLAVREPQLWAVALLHLGWLVYVIGVNPFADVAGAIWEALLATGHTLLAFCGVLCIWDYAKAQGSPLALTGRSSKASITAVCALSGMVLLLCVVQCGRLAVLCVSVWHAWMYGSRRPRKVAPSAAGGYLG</sequence>
<keyword evidence="2" id="KW-0812">Transmembrane</keyword>
<evidence type="ECO:0000256" key="2">
    <source>
        <dbReference type="SAM" id="Phobius"/>
    </source>
</evidence>
<proteinExistence type="predicted"/>
<feature type="transmembrane region" description="Helical" evidence="2">
    <location>
        <begin position="435"/>
        <end position="455"/>
    </location>
</feature>
<reference evidence="3 4" key="1">
    <citation type="submission" date="2016-10" db="EMBL/GenBank/DDBJ databases">
        <authorList>
            <person name="Cai Z."/>
        </authorList>
    </citation>
    <scope>NUCLEOTIDE SEQUENCE [LARGE SCALE GENOMIC DNA]</scope>
</reference>
<feature type="transmembrane region" description="Helical" evidence="2">
    <location>
        <begin position="949"/>
        <end position="969"/>
    </location>
</feature>
<feature type="region of interest" description="Disordered" evidence="1">
    <location>
        <begin position="672"/>
        <end position="699"/>
    </location>
</feature>
<name>A0A383VYZ0_TETOB</name>
<dbReference type="Proteomes" id="UP000256970">
    <property type="component" value="Unassembled WGS sequence"/>
</dbReference>
<feature type="transmembrane region" description="Helical" evidence="2">
    <location>
        <begin position="917"/>
        <end position="937"/>
    </location>
</feature>
<feature type="transmembrane region" description="Helical" evidence="2">
    <location>
        <begin position="390"/>
        <end position="414"/>
    </location>
</feature>
<keyword evidence="4" id="KW-1185">Reference proteome</keyword>
<evidence type="ECO:0000313" key="4">
    <source>
        <dbReference type="Proteomes" id="UP000256970"/>
    </source>
</evidence>
<dbReference type="AlphaFoldDB" id="A0A383VYZ0"/>
<organism evidence="3 4">
    <name type="scientific">Tetradesmus obliquus</name>
    <name type="common">Green alga</name>
    <name type="synonym">Acutodesmus obliquus</name>
    <dbReference type="NCBI Taxonomy" id="3088"/>
    <lineage>
        <taxon>Eukaryota</taxon>
        <taxon>Viridiplantae</taxon>
        <taxon>Chlorophyta</taxon>
        <taxon>core chlorophytes</taxon>
        <taxon>Chlorophyceae</taxon>
        <taxon>CS clade</taxon>
        <taxon>Sphaeropleales</taxon>
        <taxon>Scenedesmaceae</taxon>
        <taxon>Tetradesmus</taxon>
    </lineage>
</organism>
<dbReference type="EMBL" id="FNXT01000999">
    <property type="protein sequence ID" value="SZX70667.1"/>
    <property type="molecule type" value="Genomic_DNA"/>
</dbReference>
<accession>A0A383VYZ0</accession>
<keyword evidence="2" id="KW-1133">Transmembrane helix</keyword>
<gene>
    <name evidence="3" type="ORF">BQ4739_LOCUS10857</name>
</gene>